<name>A0A1Y1S9N7_9MICR</name>
<evidence type="ECO:0000313" key="2">
    <source>
        <dbReference type="EMBL" id="ORD94897.1"/>
    </source>
</evidence>
<dbReference type="PANTHER" id="PTHR48011:SF4">
    <property type="entry name" value="MITOGEN-ACTIVATED PROTEIN KINASE KINASE KINASE 19"/>
    <property type="match status" value="1"/>
</dbReference>
<evidence type="ECO:0000313" key="3">
    <source>
        <dbReference type="Proteomes" id="UP000192639"/>
    </source>
</evidence>
<dbReference type="SUPFAM" id="SSF56112">
    <property type="entry name" value="Protein kinase-like (PK-like)"/>
    <property type="match status" value="1"/>
</dbReference>
<proteinExistence type="predicted"/>
<reference evidence="2 3" key="1">
    <citation type="journal article" date="2017" name="Environ. Microbiol.">
        <title>Decay of the glycolytic pathway and adaptation to intranuclear parasitism within Enterocytozoonidae microsporidia.</title>
        <authorList>
            <person name="Wiredu Boakye D."/>
            <person name="Jaroenlak P."/>
            <person name="Prachumwat A."/>
            <person name="Williams T.A."/>
            <person name="Bateman K.S."/>
            <person name="Itsathitphaisarn O."/>
            <person name="Sritunyalucksana K."/>
            <person name="Paszkiewicz K.H."/>
            <person name="Moore K.A."/>
            <person name="Stentiford G.D."/>
            <person name="Williams B.A."/>
        </authorList>
    </citation>
    <scope>NUCLEOTIDE SEQUENCE [LARGE SCALE GENOMIC DNA]</scope>
    <source>
        <strain evidence="2 3">GB1</strain>
    </source>
</reference>
<dbReference type="OrthoDB" id="266718at2759"/>
<dbReference type="Proteomes" id="UP000192639">
    <property type="component" value="Unassembled WGS sequence"/>
</dbReference>
<dbReference type="GO" id="GO:0007165">
    <property type="term" value="P:signal transduction"/>
    <property type="evidence" value="ECO:0007669"/>
    <property type="project" value="TreeGrafter"/>
</dbReference>
<protein>
    <recommendedName>
        <fullName evidence="1">Protein kinase domain-containing protein</fullName>
    </recommendedName>
</protein>
<organism evidence="2 3">
    <name type="scientific">Enterospora canceri</name>
    <dbReference type="NCBI Taxonomy" id="1081671"/>
    <lineage>
        <taxon>Eukaryota</taxon>
        <taxon>Fungi</taxon>
        <taxon>Fungi incertae sedis</taxon>
        <taxon>Microsporidia</taxon>
        <taxon>Enterocytozoonidae</taxon>
        <taxon>Enterospora</taxon>
    </lineage>
</organism>
<gene>
    <name evidence="2" type="ORF">ECANGB1_2105</name>
</gene>
<dbReference type="GO" id="GO:0005524">
    <property type="term" value="F:ATP binding"/>
    <property type="evidence" value="ECO:0007669"/>
    <property type="project" value="InterPro"/>
</dbReference>
<dbReference type="VEuPathDB" id="MicrosporidiaDB:ECANGB1_2105"/>
<dbReference type="InterPro" id="IPR000719">
    <property type="entry name" value="Prot_kinase_dom"/>
</dbReference>
<dbReference type="InterPro" id="IPR011009">
    <property type="entry name" value="Kinase-like_dom_sf"/>
</dbReference>
<dbReference type="SMART" id="SM00220">
    <property type="entry name" value="S_TKc"/>
    <property type="match status" value="1"/>
</dbReference>
<dbReference type="AlphaFoldDB" id="A0A1Y1S9N7"/>
<accession>A0A1Y1S9N7</accession>
<keyword evidence="3" id="KW-1185">Reference proteome</keyword>
<feature type="domain" description="Protein kinase" evidence="1">
    <location>
        <begin position="106"/>
        <end position="403"/>
    </location>
</feature>
<dbReference type="PROSITE" id="PS50011">
    <property type="entry name" value="PROTEIN_KINASE_DOM"/>
    <property type="match status" value="1"/>
</dbReference>
<dbReference type="PANTHER" id="PTHR48011">
    <property type="entry name" value="CCR4-NOT TRANSCRIPTIONAL COMPLEX SUBUNIT CAF120-RELATED"/>
    <property type="match status" value="1"/>
</dbReference>
<evidence type="ECO:0000259" key="1">
    <source>
        <dbReference type="PROSITE" id="PS50011"/>
    </source>
</evidence>
<dbReference type="EMBL" id="LWDP01000007">
    <property type="protein sequence ID" value="ORD94897.1"/>
    <property type="molecule type" value="Genomic_DNA"/>
</dbReference>
<dbReference type="InterPro" id="IPR052751">
    <property type="entry name" value="Plant_MAPKKK"/>
</dbReference>
<dbReference type="Gene3D" id="1.10.510.10">
    <property type="entry name" value="Transferase(Phosphotransferase) domain 1"/>
    <property type="match status" value="1"/>
</dbReference>
<sequence length="427" mass="48469">MNRKSKNILQVVLVAIILATVLGVTHYLYRRVKNRKIKKPSLNPPQDTGSKSGTITPESPLYKFDLPKSMIKYQNIPTLEEIVGLFKSDPDLKQKYDDTVNFIRSSVIPYQIGQGSNAFKSIDVMGLPINFINNEIAFFDYKNVKLVFKLLKPSTNLAYSPKSTVFDPIEKLASNNLMRTTDWIRADFVHGKKPQKNYVGWVVISEYLPITGNLRNSKDTFELTDKSGKVDYPKKEILMRIFSRDVLAGFKALHDAGMAHIDFKPANVQGCIQNGKLLFKLIDLDTVTRIPDDKPGSVGFVIKHFFTMGFRLYNEWKNGRVGRFSDIFGLGVSLMYAGAINKSDECYRRANGCRQSSFRRDFFREYSFNTNFSYELRDFVALCVVSDKEKRIKIDELLGHPFITGDPLTIDAARRSALSGLVSSLNS</sequence>
<dbReference type="Pfam" id="PF00069">
    <property type="entry name" value="Pkinase"/>
    <property type="match status" value="1"/>
</dbReference>
<dbReference type="GO" id="GO:0004672">
    <property type="term" value="F:protein kinase activity"/>
    <property type="evidence" value="ECO:0007669"/>
    <property type="project" value="InterPro"/>
</dbReference>
<comment type="caution">
    <text evidence="2">The sequence shown here is derived from an EMBL/GenBank/DDBJ whole genome shotgun (WGS) entry which is preliminary data.</text>
</comment>